<keyword evidence="6 8" id="KW-0408">Iron</keyword>
<feature type="domain" description="4Fe-4S ferredoxin-type" evidence="10">
    <location>
        <begin position="352"/>
        <end position="382"/>
    </location>
</feature>
<comment type="subcellular location">
    <subcellularLocation>
        <location evidence="8">Cell inner membrane</location>
        <topology evidence="8">Peripheral membrane protein</topology>
    </subcellularLocation>
</comment>
<comment type="function">
    <text evidence="8">Part of a membrane-bound complex that couples electron transfer with translocation of ions across the membrane.</text>
</comment>
<evidence type="ECO:0000256" key="4">
    <source>
        <dbReference type="ARBA" id="ARBA00022737"/>
    </source>
</evidence>
<dbReference type="InterPro" id="IPR019554">
    <property type="entry name" value="Soluble_ligand-bd"/>
</dbReference>
<comment type="cofactor">
    <cofactor evidence="8">
        <name>[4Fe-4S] cluster</name>
        <dbReference type="ChEBI" id="CHEBI:49883"/>
    </cofactor>
    <text evidence="8">Binds 2 [4Fe-4S] clusters per subunit.</text>
</comment>
<comment type="similarity">
    <text evidence="8">Belongs to the 4Fe4S bacterial-type ferredoxin family. RnfC subfamily.</text>
</comment>
<feature type="binding site" evidence="8">
    <location>
        <position position="364"/>
    </location>
    <ligand>
        <name>[4Fe-4S] cluster</name>
        <dbReference type="ChEBI" id="CHEBI:49883"/>
        <label>1</label>
    </ligand>
</feature>
<protein>
    <recommendedName>
        <fullName evidence="8">Ion-translocating oxidoreductase complex subunit C</fullName>
        <ecNumber evidence="8">7.-.-.-</ecNumber>
    </recommendedName>
    <alternativeName>
        <fullName evidence="8">Rnf electron transport complex subunit C</fullName>
    </alternativeName>
</protein>
<dbReference type="GO" id="GO:0005886">
    <property type="term" value="C:plasma membrane"/>
    <property type="evidence" value="ECO:0007669"/>
    <property type="project" value="UniProtKB-SubCell"/>
</dbReference>
<feature type="binding site" evidence="8">
    <location>
        <position position="403"/>
    </location>
    <ligand>
        <name>[4Fe-4S] cluster</name>
        <dbReference type="ChEBI" id="CHEBI:49883"/>
        <label>2</label>
    </ligand>
</feature>
<dbReference type="Pfam" id="PF10531">
    <property type="entry name" value="SLBB"/>
    <property type="match status" value="1"/>
</dbReference>
<feature type="binding site" evidence="8">
    <location>
        <position position="410"/>
    </location>
    <ligand>
        <name>[4Fe-4S] cluster</name>
        <dbReference type="ChEBI" id="CHEBI:49883"/>
        <label>1</label>
    </ligand>
</feature>
<dbReference type="Gene3D" id="3.10.20.600">
    <property type="match status" value="1"/>
</dbReference>
<dbReference type="GO" id="GO:0046872">
    <property type="term" value="F:metal ion binding"/>
    <property type="evidence" value="ECO:0007669"/>
    <property type="project" value="UniProtKB-KW"/>
</dbReference>
<feature type="binding site" evidence="8">
    <location>
        <position position="406"/>
    </location>
    <ligand>
        <name>[4Fe-4S] cluster</name>
        <dbReference type="ChEBI" id="CHEBI:49883"/>
        <label>2</label>
    </ligand>
</feature>
<dbReference type="NCBIfam" id="TIGR01945">
    <property type="entry name" value="rnfC"/>
    <property type="match status" value="1"/>
</dbReference>
<dbReference type="Gene3D" id="3.40.50.11540">
    <property type="entry name" value="NADH-ubiquinone oxidoreductase 51kDa subunit"/>
    <property type="match status" value="1"/>
</dbReference>
<dbReference type="SUPFAM" id="SSF46548">
    <property type="entry name" value="alpha-helical ferredoxin"/>
    <property type="match status" value="1"/>
</dbReference>
<dbReference type="Pfam" id="PF13375">
    <property type="entry name" value="RnfC_N"/>
    <property type="match status" value="1"/>
</dbReference>
<dbReference type="InterPro" id="IPR017896">
    <property type="entry name" value="4Fe4S_Fe-S-bd"/>
</dbReference>
<feature type="binding site" evidence="8">
    <location>
        <position position="361"/>
    </location>
    <ligand>
        <name>[4Fe-4S] cluster</name>
        <dbReference type="ChEBI" id="CHEBI:49883"/>
        <label>1</label>
    </ligand>
</feature>
<dbReference type="InterPro" id="IPR010208">
    <property type="entry name" value="Ion_transpt_RnfC/RsxC"/>
</dbReference>
<keyword evidence="8" id="KW-1003">Cell membrane</keyword>
<dbReference type="InterPro" id="IPR011538">
    <property type="entry name" value="Nuo51_FMN-bd"/>
</dbReference>
<name>A0A845SK44_9GAMM</name>
<evidence type="ECO:0000256" key="7">
    <source>
        <dbReference type="ARBA" id="ARBA00023014"/>
    </source>
</evidence>
<organism evidence="11 12">
    <name type="scientific">Acerihabitans arboris</name>
    <dbReference type="NCBI Taxonomy" id="2691583"/>
    <lineage>
        <taxon>Bacteria</taxon>
        <taxon>Pseudomonadati</taxon>
        <taxon>Pseudomonadota</taxon>
        <taxon>Gammaproteobacteria</taxon>
        <taxon>Enterobacterales</taxon>
        <taxon>Pectobacteriaceae</taxon>
        <taxon>Acerihabitans</taxon>
    </lineage>
</organism>
<dbReference type="GO" id="GO:0051539">
    <property type="term" value="F:4 iron, 4 sulfur cluster binding"/>
    <property type="evidence" value="ECO:0007669"/>
    <property type="project" value="UniProtKB-KW"/>
</dbReference>
<keyword evidence="5 8" id="KW-0249">Electron transport</keyword>
<feature type="binding site" evidence="8">
    <location>
        <position position="400"/>
    </location>
    <ligand>
        <name>[4Fe-4S] cluster</name>
        <dbReference type="ChEBI" id="CHEBI:49883"/>
        <label>2</label>
    </ligand>
</feature>
<dbReference type="InterPro" id="IPR026902">
    <property type="entry name" value="RnfC_N"/>
</dbReference>
<dbReference type="NCBIfam" id="NF003454">
    <property type="entry name" value="PRK05035.1"/>
    <property type="match status" value="1"/>
</dbReference>
<gene>
    <name evidence="11" type="primary">rsxC</name>
    <name evidence="8" type="synonym">rnfC</name>
    <name evidence="11" type="ORF">GRH90_09430</name>
</gene>
<comment type="caution">
    <text evidence="11">The sequence shown here is derived from an EMBL/GenBank/DDBJ whole genome shotgun (WGS) entry which is preliminary data.</text>
</comment>
<evidence type="ECO:0000256" key="5">
    <source>
        <dbReference type="ARBA" id="ARBA00022982"/>
    </source>
</evidence>
<dbReference type="RefSeq" id="WP_162365697.1">
    <property type="nucleotide sequence ID" value="NZ_WUBS01000006.1"/>
</dbReference>
<sequence>MFSARLKPHGGIRPYSHKSLTRDIAIRPLAMPRQLIIPLRQHTGPAAVPLVALGDSVTAGQQIAGARERMSAPVHSALAGVVTRIVEGEQGSITVNVSVDQPAAPRLTAADGLDETQAMLSLIEQAGIVGMGGAMFPAADKIRMSLRHPIETLIVNGGECEPYLTTDDRLMREQAEFIIGGIRYLQAITHAKQVYIGIEDNKTEAIARLDELCRQEEHIEVVILPSLYPIGSAKQMIEAVTGRQIPQNRRSTEMGVLVQNVGTCIAIFHAVRFGKPVTHRVITVSGRAIEQPANLLVPIGTPIKDIIGQCGGLKSQPARMVLGGPMMGRAVESLDTPITKGTSGLLLLNGDELPQTRPSACLRCGRCLDACPMSLAPQAIFAELKNDGFAKARQQGLNACLLCGSCAYVCPAALPLTQFFDWGQQQLRLIKRQEDKLARTRLNSAKRQERLAREAAEKAAAQAAKPARRARRAAPPSEETPC</sequence>
<keyword evidence="8" id="KW-0997">Cell inner membrane</keyword>
<dbReference type="SUPFAM" id="SSF142019">
    <property type="entry name" value="Nqo1 FMN-binding domain-like"/>
    <property type="match status" value="1"/>
</dbReference>
<keyword evidence="3 8" id="KW-0479">Metal-binding</keyword>
<comment type="subunit">
    <text evidence="8">The complex is composed of six subunits: RnfA, RnfB, RnfC, RnfD, RnfE and RnfG.</text>
</comment>
<dbReference type="GO" id="GO:0022900">
    <property type="term" value="P:electron transport chain"/>
    <property type="evidence" value="ECO:0007669"/>
    <property type="project" value="UniProtKB-UniRule"/>
</dbReference>
<dbReference type="Pfam" id="PF13183">
    <property type="entry name" value="Fer4_8"/>
    <property type="match status" value="1"/>
</dbReference>
<dbReference type="PROSITE" id="PS51379">
    <property type="entry name" value="4FE4S_FER_2"/>
    <property type="match status" value="2"/>
</dbReference>
<dbReference type="Pfam" id="PF01512">
    <property type="entry name" value="Complex1_51K"/>
    <property type="match status" value="1"/>
</dbReference>
<evidence type="ECO:0000256" key="1">
    <source>
        <dbReference type="ARBA" id="ARBA00022448"/>
    </source>
</evidence>
<keyword evidence="2 8" id="KW-0004">4Fe-4S</keyword>
<keyword evidence="1 8" id="KW-0813">Transport</keyword>
<dbReference type="GO" id="GO:0009055">
    <property type="term" value="F:electron transfer activity"/>
    <property type="evidence" value="ECO:0007669"/>
    <property type="project" value="InterPro"/>
</dbReference>
<dbReference type="PROSITE" id="PS00198">
    <property type="entry name" value="4FE4S_FER_1"/>
    <property type="match status" value="2"/>
</dbReference>
<evidence type="ECO:0000313" key="11">
    <source>
        <dbReference type="EMBL" id="NDL62968.1"/>
    </source>
</evidence>
<dbReference type="EC" id="7.-.-.-" evidence="8"/>
<accession>A0A845SK44</accession>
<keyword evidence="8" id="KW-0472">Membrane</keyword>
<dbReference type="Gene3D" id="3.30.70.20">
    <property type="match status" value="1"/>
</dbReference>
<evidence type="ECO:0000256" key="9">
    <source>
        <dbReference type="SAM" id="MobiDB-lite"/>
    </source>
</evidence>
<feature type="compositionally biased region" description="Basic and acidic residues" evidence="9">
    <location>
        <begin position="446"/>
        <end position="457"/>
    </location>
</feature>
<dbReference type="PANTHER" id="PTHR43034">
    <property type="entry name" value="ION-TRANSLOCATING OXIDOREDUCTASE COMPLEX SUBUNIT C"/>
    <property type="match status" value="1"/>
</dbReference>
<keyword evidence="8" id="KW-1278">Translocase</keyword>
<proteinExistence type="inferred from homology"/>
<keyword evidence="4 8" id="KW-0677">Repeat</keyword>
<dbReference type="InterPro" id="IPR017900">
    <property type="entry name" value="4Fe4S_Fe_S_CS"/>
</dbReference>
<dbReference type="EMBL" id="WUBS01000006">
    <property type="protein sequence ID" value="NDL62968.1"/>
    <property type="molecule type" value="Genomic_DNA"/>
</dbReference>
<dbReference type="PANTHER" id="PTHR43034:SF2">
    <property type="entry name" value="ION-TRANSLOCATING OXIDOREDUCTASE COMPLEX SUBUNIT C"/>
    <property type="match status" value="1"/>
</dbReference>
<keyword evidence="7 8" id="KW-0411">Iron-sulfur</keyword>
<evidence type="ECO:0000259" key="10">
    <source>
        <dbReference type="PROSITE" id="PS51379"/>
    </source>
</evidence>
<dbReference type="InterPro" id="IPR037225">
    <property type="entry name" value="Nuo51_FMN-bd_sf"/>
</dbReference>
<dbReference type="Proteomes" id="UP000461443">
    <property type="component" value="Unassembled WGS sequence"/>
</dbReference>
<keyword evidence="12" id="KW-1185">Reference proteome</keyword>
<evidence type="ECO:0000256" key="3">
    <source>
        <dbReference type="ARBA" id="ARBA00022723"/>
    </source>
</evidence>
<feature type="domain" description="4Fe-4S ferredoxin-type" evidence="10">
    <location>
        <begin position="391"/>
        <end position="419"/>
    </location>
</feature>
<evidence type="ECO:0000256" key="6">
    <source>
        <dbReference type="ARBA" id="ARBA00023004"/>
    </source>
</evidence>
<dbReference type="HAMAP" id="MF_00461">
    <property type="entry name" value="RsxC_RnfC"/>
    <property type="match status" value="1"/>
</dbReference>
<evidence type="ECO:0000256" key="8">
    <source>
        <dbReference type="HAMAP-Rule" id="MF_00461"/>
    </source>
</evidence>
<reference evidence="11 12" key="2">
    <citation type="submission" date="2020-02" db="EMBL/GenBank/DDBJ databases">
        <title>The new genus of Enterobacteriales.</title>
        <authorList>
            <person name="Kim I.S."/>
        </authorList>
    </citation>
    <scope>NUCLEOTIDE SEQUENCE [LARGE SCALE GENOMIC DNA]</scope>
    <source>
        <strain evidence="11 12">SAP-6</strain>
    </source>
</reference>
<feature type="binding site" evidence="8">
    <location>
        <position position="367"/>
    </location>
    <ligand>
        <name>[4Fe-4S] cluster</name>
        <dbReference type="ChEBI" id="CHEBI:49883"/>
        <label>1</label>
    </ligand>
</feature>
<evidence type="ECO:0000256" key="2">
    <source>
        <dbReference type="ARBA" id="ARBA00022485"/>
    </source>
</evidence>
<dbReference type="AlphaFoldDB" id="A0A845SK44"/>
<feature type="region of interest" description="Disordered" evidence="9">
    <location>
        <begin position="441"/>
        <end position="482"/>
    </location>
</feature>
<reference evidence="11 12" key="1">
    <citation type="submission" date="2019-12" db="EMBL/GenBank/DDBJ databases">
        <authorList>
            <person name="Lee S.D."/>
        </authorList>
    </citation>
    <scope>NUCLEOTIDE SEQUENCE [LARGE SCALE GENOMIC DNA]</scope>
    <source>
        <strain evidence="11 12">SAP-6</strain>
    </source>
</reference>
<evidence type="ECO:0000313" key="12">
    <source>
        <dbReference type="Proteomes" id="UP000461443"/>
    </source>
</evidence>
<feature type="binding site" evidence="8">
    <location>
        <position position="371"/>
    </location>
    <ligand>
        <name>[4Fe-4S] cluster</name>
        <dbReference type="ChEBI" id="CHEBI:49883"/>
        <label>2</label>
    </ligand>
</feature>